<feature type="region of interest" description="Disordered" evidence="1">
    <location>
        <begin position="90"/>
        <end position="147"/>
    </location>
</feature>
<feature type="compositionally biased region" description="Low complexity" evidence="1">
    <location>
        <begin position="98"/>
        <end position="111"/>
    </location>
</feature>
<feature type="region of interest" description="Disordered" evidence="1">
    <location>
        <begin position="49"/>
        <end position="73"/>
    </location>
</feature>
<dbReference type="AlphaFoldDB" id="A0AAD7XAA8"/>
<comment type="caution">
    <text evidence="2">The sequence shown here is derived from an EMBL/GenBank/DDBJ whole genome shotgun (WGS) entry which is preliminary data.</text>
</comment>
<reference evidence="2" key="1">
    <citation type="submission" date="2022-11" db="EMBL/GenBank/DDBJ databases">
        <title>Genome Sequence of Cubamyces cubensis.</title>
        <authorList>
            <person name="Buettner E."/>
        </authorList>
    </citation>
    <scope>NUCLEOTIDE SEQUENCE</scope>
    <source>
        <strain evidence="2">MPL-01</strain>
    </source>
</reference>
<dbReference type="EMBL" id="JAPEVG010000193">
    <property type="protein sequence ID" value="KAJ8474288.1"/>
    <property type="molecule type" value="Genomic_DNA"/>
</dbReference>
<proteinExistence type="predicted"/>
<feature type="compositionally biased region" description="Acidic residues" evidence="1">
    <location>
        <begin position="305"/>
        <end position="319"/>
    </location>
</feature>
<evidence type="ECO:0000256" key="1">
    <source>
        <dbReference type="SAM" id="MobiDB-lite"/>
    </source>
</evidence>
<protein>
    <submittedName>
        <fullName evidence="2">Uncharacterized protein</fullName>
    </submittedName>
</protein>
<name>A0AAD7XAA8_9APHY</name>
<feature type="compositionally biased region" description="Polar residues" evidence="1">
    <location>
        <begin position="320"/>
        <end position="333"/>
    </location>
</feature>
<evidence type="ECO:0000313" key="2">
    <source>
        <dbReference type="EMBL" id="KAJ8474288.1"/>
    </source>
</evidence>
<feature type="region of interest" description="Disordered" evidence="1">
    <location>
        <begin position="304"/>
        <end position="368"/>
    </location>
</feature>
<feature type="compositionally biased region" description="Polar residues" evidence="1">
    <location>
        <begin position="49"/>
        <end position="69"/>
    </location>
</feature>
<feature type="region of interest" description="Disordered" evidence="1">
    <location>
        <begin position="192"/>
        <end position="218"/>
    </location>
</feature>
<accession>A0AAD7XAA8</accession>
<keyword evidence="3" id="KW-1185">Reference proteome</keyword>
<dbReference type="Proteomes" id="UP001215151">
    <property type="component" value="Unassembled WGS sequence"/>
</dbReference>
<sequence length="368" mass="40601">MDHKALSKLTYGDLQKLAKRDGIRANQKKAQIVSELVQKYHPMLVPTHTVANTGVSSGSQTMPTSTPASLRNEARGKAIARSIPDLLQRTESSEDAQKPSQNQASPSAASQTQDDSLEDDVSSQSTPWQWGKGMTKTPMPSFTLRPATWSPAHRANDAHTHTNHSALNQRTLTPPTHAQLAQLQERDANTSIANNVPSAGRPRRSPASAPGSDRSRQTYHHPTTLKELQQALDVVAPLANAEQDTREQVREIRTLLASIGQRAAVLKEKGRWLQQMQVGFRRHMPELETLCPSQAGSIMLHAEEDRDEEEELLEVEEMTSTEVDFSDLVSTPSGDPEMTGRGQKRRRPVDDASPDDSPRKRARGRSSV</sequence>
<gene>
    <name evidence="2" type="ORF">ONZ51_g7329</name>
</gene>
<evidence type="ECO:0000313" key="3">
    <source>
        <dbReference type="Proteomes" id="UP001215151"/>
    </source>
</evidence>
<organism evidence="2 3">
    <name type="scientific">Trametes cubensis</name>
    <dbReference type="NCBI Taxonomy" id="1111947"/>
    <lineage>
        <taxon>Eukaryota</taxon>
        <taxon>Fungi</taxon>
        <taxon>Dikarya</taxon>
        <taxon>Basidiomycota</taxon>
        <taxon>Agaricomycotina</taxon>
        <taxon>Agaricomycetes</taxon>
        <taxon>Polyporales</taxon>
        <taxon>Polyporaceae</taxon>
        <taxon>Trametes</taxon>
    </lineage>
</organism>